<reference evidence="6 7" key="1">
    <citation type="journal article" date="2012" name="J. Bacteriol.">
        <title>Genome Sequence of "Candidatus Nitrosoarchaeum limnia" BG20, a Low-Salinity Ammonia-Oxidizing Archaeon from the San Francisco Bay Estuary.</title>
        <authorList>
            <person name="Mosier A.C."/>
            <person name="Allen E.E."/>
            <person name="Kim M."/>
            <person name="Ferriera S."/>
            <person name="Francis C.A."/>
        </authorList>
    </citation>
    <scope>NUCLEOTIDE SEQUENCE [LARGE SCALE GENOMIC DNA]</scope>
    <source>
        <strain evidence="6 7">BG20</strain>
    </source>
</reference>
<dbReference type="SUPFAM" id="SSF63965">
    <property type="entry name" value="Precorrin-8X methylmutase CbiC/CobH"/>
    <property type="match status" value="1"/>
</dbReference>
<keyword evidence="7" id="KW-1185">Reference proteome</keyword>
<evidence type="ECO:0000256" key="2">
    <source>
        <dbReference type="ARBA" id="ARBA00009774"/>
    </source>
</evidence>
<evidence type="ECO:0000256" key="3">
    <source>
        <dbReference type="ARBA" id="ARBA00022573"/>
    </source>
</evidence>
<dbReference type="GO" id="GO:0016993">
    <property type="term" value="F:precorrin-8X methylmutase activity"/>
    <property type="evidence" value="ECO:0007669"/>
    <property type="project" value="InterPro"/>
</dbReference>
<dbReference type="PANTHER" id="PTHR43588:SF1">
    <property type="entry name" value="COBALT-PRECORRIN-8 METHYLMUTASE"/>
    <property type="match status" value="1"/>
</dbReference>
<name>S2E912_9ARCH</name>
<dbReference type="InterPro" id="IPR036588">
    <property type="entry name" value="CobH/CbiC_sf"/>
</dbReference>
<sequence>MQTRKGQSIEDASMQMIDEEIGTHQYNEKEWHIVRRIIHSTADFDFAKEIELSFTKKQLKVEFGH</sequence>
<dbReference type="PANTHER" id="PTHR43588">
    <property type="entry name" value="COBALT-PRECORRIN-8 METHYLMUTASE"/>
    <property type="match status" value="1"/>
</dbReference>
<comment type="caution">
    <text evidence="6">The sequence shown here is derived from an EMBL/GenBank/DDBJ whole genome shotgun (WGS) entry which is preliminary data.</text>
</comment>
<evidence type="ECO:0000256" key="1">
    <source>
        <dbReference type="ARBA" id="ARBA00004953"/>
    </source>
</evidence>
<evidence type="ECO:0000313" key="7">
    <source>
        <dbReference type="Proteomes" id="UP000014065"/>
    </source>
</evidence>
<dbReference type="Pfam" id="PF02570">
    <property type="entry name" value="CbiC"/>
    <property type="match status" value="1"/>
</dbReference>
<dbReference type="PATRIC" id="fig|859192.6.peg.905"/>
<comment type="similarity">
    <text evidence="2">Belongs to the CobH/CbiC family.</text>
</comment>
<evidence type="ECO:0000313" key="6">
    <source>
        <dbReference type="EMBL" id="EPA05886.1"/>
    </source>
</evidence>
<protein>
    <recommendedName>
        <fullName evidence="5">Cobalamin biosynthesis precorrin-8X methylmutase CobH/CbiC domain-containing protein</fullName>
    </recommendedName>
</protein>
<dbReference type="AlphaFoldDB" id="S2E912"/>
<dbReference type="EMBL" id="AHJG01000128">
    <property type="protein sequence ID" value="EPA05886.1"/>
    <property type="molecule type" value="Genomic_DNA"/>
</dbReference>
<dbReference type="InterPro" id="IPR003722">
    <property type="entry name" value="Cbl_synth_CobH/CbiC"/>
</dbReference>
<dbReference type="UniPathway" id="UPA00148"/>
<feature type="domain" description="Cobalamin biosynthesis precorrin-8X methylmutase CobH/CbiC" evidence="5">
    <location>
        <begin position="9"/>
        <end position="53"/>
    </location>
</feature>
<keyword evidence="4" id="KW-0413">Isomerase</keyword>
<dbReference type="GO" id="GO:0009236">
    <property type="term" value="P:cobalamin biosynthetic process"/>
    <property type="evidence" value="ECO:0007669"/>
    <property type="project" value="UniProtKB-UniPathway"/>
</dbReference>
<evidence type="ECO:0000256" key="4">
    <source>
        <dbReference type="ARBA" id="ARBA00023235"/>
    </source>
</evidence>
<comment type="pathway">
    <text evidence="1">Cofactor biosynthesis; adenosylcobalamin biosynthesis.</text>
</comment>
<dbReference type="Gene3D" id="3.40.50.10230">
    <property type="entry name" value="Cobalamin biosynthesis CobH/CbiC, precorrin-8X methylmutase"/>
    <property type="match status" value="1"/>
</dbReference>
<proteinExistence type="inferred from homology"/>
<keyword evidence="3" id="KW-0169">Cobalamin biosynthesis</keyword>
<gene>
    <name evidence="6" type="ORF">BG20_I2346</name>
</gene>
<accession>S2E912</accession>
<organism evidence="6 7">
    <name type="scientific">Candidatus Nitrosarchaeum limnium BG20</name>
    <dbReference type="NCBI Taxonomy" id="859192"/>
    <lineage>
        <taxon>Archaea</taxon>
        <taxon>Nitrososphaerota</taxon>
        <taxon>Nitrososphaeria</taxon>
        <taxon>Nitrosopumilales</taxon>
        <taxon>Nitrosopumilaceae</taxon>
        <taxon>Nitrosarchaeum</taxon>
    </lineage>
</organism>
<dbReference type="Proteomes" id="UP000014065">
    <property type="component" value="Unassembled WGS sequence"/>
</dbReference>
<evidence type="ECO:0000259" key="5">
    <source>
        <dbReference type="Pfam" id="PF02570"/>
    </source>
</evidence>